<reference evidence="2 3" key="1">
    <citation type="submission" date="2024-01" db="EMBL/GenBank/DDBJ databases">
        <title>A draft genome for the cacao thread blight pathogen Marasmiellus scandens.</title>
        <authorList>
            <person name="Baruah I.K."/>
            <person name="Leung J."/>
            <person name="Bukari Y."/>
            <person name="Amoako-Attah I."/>
            <person name="Meinhardt L.W."/>
            <person name="Bailey B.A."/>
            <person name="Cohen S.P."/>
        </authorList>
    </citation>
    <scope>NUCLEOTIDE SEQUENCE [LARGE SCALE GENOMIC DNA]</scope>
    <source>
        <strain evidence="2 3">GH-19</strain>
    </source>
</reference>
<feature type="coiled-coil region" evidence="1">
    <location>
        <begin position="35"/>
        <end position="115"/>
    </location>
</feature>
<gene>
    <name evidence="2" type="ORF">VKT23_006744</name>
</gene>
<sequence>MNFPAALTLAGIDPFLDDEQSREIQDSLLKEEQMIASLDAEIAAAVEALEKLKRQRSEKQRLIYLDSAPSESEILTIRNNISKKETRLSQLDEQIKNARLALDGLVKRKADYENTGRAVETPLDVETPTRGDDLRISSLSLYEIDGEIQRQQTTIMHLTHEREDVLLDLDAQRSQLSPIRRLPLELLSAIFHHCLPDLEFISPRSSDAPMLLTHVCHGWRNLALSIPSLWSSISIHTNKDRCYPRKKLITTWLQRSGSKPLHFRIHEDLRFDLVQELDIESFTTGADLLEFFMPDYYRWQRVSLEYRDWKLGHTGFQNIHYSPPILEHLSLIRDYWDESMHAPLRALFSAPRLQSVHWDGILRSYPNPADIMPLHQLRELSLNRNILDSAHFFTVLAQAPNLVVCNLYVTFFSVNEDRPILDAPLVFPHLNSLRLASNVLDERICDNLIAPSLEEFSMIRPTLGWNGFTPERFWSHENFKKFWQKSRFALKTLDLTDADITPIELLDLLQCFSSTLENLALANDHVEHKCVGDAVLRALTPSTLDDETDQSKWLCPNLGYIKFWDCICSTDGLMAEMFEKRWDYGNEKVKRLKMALVSIGDEENHPNDLLRSKKMNQLKKGFTLLQPIPTQE</sequence>
<name>A0ABR1JQF6_9AGAR</name>
<dbReference type="SUPFAM" id="SSF52047">
    <property type="entry name" value="RNI-like"/>
    <property type="match status" value="1"/>
</dbReference>
<dbReference type="Gene3D" id="3.80.10.10">
    <property type="entry name" value="Ribonuclease Inhibitor"/>
    <property type="match status" value="1"/>
</dbReference>
<accession>A0ABR1JQF6</accession>
<evidence type="ECO:0008006" key="4">
    <source>
        <dbReference type="Google" id="ProtNLM"/>
    </source>
</evidence>
<evidence type="ECO:0000313" key="3">
    <source>
        <dbReference type="Proteomes" id="UP001498398"/>
    </source>
</evidence>
<keyword evidence="1" id="KW-0175">Coiled coil</keyword>
<keyword evidence="3" id="KW-1185">Reference proteome</keyword>
<protein>
    <recommendedName>
        <fullName evidence="4">F-box domain-containing protein</fullName>
    </recommendedName>
</protein>
<comment type="caution">
    <text evidence="2">The sequence shown here is derived from an EMBL/GenBank/DDBJ whole genome shotgun (WGS) entry which is preliminary data.</text>
</comment>
<organism evidence="2 3">
    <name type="scientific">Marasmiellus scandens</name>
    <dbReference type="NCBI Taxonomy" id="2682957"/>
    <lineage>
        <taxon>Eukaryota</taxon>
        <taxon>Fungi</taxon>
        <taxon>Dikarya</taxon>
        <taxon>Basidiomycota</taxon>
        <taxon>Agaricomycotina</taxon>
        <taxon>Agaricomycetes</taxon>
        <taxon>Agaricomycetidae</taxon>
        <taxon>Agaricales</taxon>
        <taxon>Marasmiineae</taxon>
        <taxon>Omphalotaceae</taxon>
        <taxon>Marasmiellus</taxon>
    </lineage>
</organism>
<dbReference type="InterPro" id="IPR032675">
    <property type="entry name" value="LRR_dom_sf"/>
</dbReference>
<dbReference type="Proteomes" id="UP001498398">
    <property type="component" value="Unassembled WGS sequence"/>
</dbReference>
<evidence type="ECO:0000256" key="1">
    <source>
        <dbReference type="SAM" id="Coils"/>
    </source>
</evidence>
<proteinExistence type="predicted"/>
<dbReference type="Gene3D" id="1.20.1280.50">
    <property type="match status" value="1"/>
</dbReference>
<evidence type="ECO:0000313" key="2">
    <source>
        <dbReference type="EMBL" id="KAK7463389.1"/>
    </source>
</evidence>
<dbReference type="EMBL" id="JBANRG010000009">
    <property type="protein sequence ID" value="KAK7463389.1"/>
    <property type="molecule type" value="Genomic_DNA"/>
</dbReference>